<accession>A0ABW5YAE7</accession>
<dbReference type="InterPro" id="IPR000727">
    <property type="entry name" value="T_SNARE_dom"/>
</dbReference>
<evidence type="ECO:0000256" key="1">
    <source>
        <dbReference type="SAM" id="Phobius"/>
    </source>
</evidence>
<name>A0ABW5YAE7_9SPHI</name>
<evidence type="ECO:0000259" key="2">
    <source>
        <dbReference type="PROSITE" id="PS50192"/>
    </source>
</evidence>
<protein>
    <submittedName>
        <fullName evidence="3">MlaD family protein</fullName>
    </submittedName>
</protein>
<gene>
    <name evidence="3" type="ORF">ACFS5N_07255</name>
</gene>
<keyword evidence="4" id="KW-1185">Reference proteome</keyword>
<dbReference type="Pfam" id="PF02470">
    <property type="entry name" value="MlaD"/>
    <property type="match status" value="1"/>
</dbReference>
<evidence type="ECO:0000313" key="4">
    <source>
        <dbReference type="Proteomes" id="UP001597557"/>
    </source>
</evidence>
<dbReference type="PANTHER" id="PTHR33371">
    <property type="entry name" value="INTERMEMBRANE PHOSPHOLIPID TRANSPORT SYSTEM BINDING PROTEIN MLAD-RELATED"/>
    <property type="match status" value="1"/>
</dbReference>
<feature type="transmembrane region" description="Helical" evidence="1">
    <location>
        <begin position="9"/>
        <end position="27"/>
    </location>
</feature>
<dbReference type="PROSITE" id="PS50192">
    <property type="entry name" value="T_SNARE"/>
    <property type="match status" value="1"/>
</dbReference>
<organism evidence="3 4">
    <name type="scientific">Mucilaginibacter ximonensis</name>
    <dbReference type="NCBI Taxonomy" id="538021"/>
    <lineage>
        <taxon>Bacteria</taxon>
        <taxon>Pseudomonadati</taxon>
        <taxon>Bacteroidota</taxon>
        <taxon>Sphingobacteriia</taxon>
        <taxon>Sphingobacteriales</taxon>
        <taxon>Sphingobacteriaceae</taxon>
        <taxon>Mucilaginibacter</taxon>
    </lineage>
</organism>
<dbReference type="Proteomes" id="UP001597557">
    <property type="component" value="Unassembled WGS sequence"/>
</dbReference>
<dbReference type="RefSeq" id="WP_377183722.1">
    <property type="nucleotide sequence ID" value="NZ_JBHUPD010000001.1"/>
</dbReference>
<comment type="caution">
    <text evidence="3">The sequence shown here is derived from an EMBL/GenBank/DDBJ whole genome shotgun (WGS) entry which is preliminary data.</text>
</comment>
<keyword evidence="1" id="KW-0472">Membrane</keyword>
<sequence>MKISNETKIGALTVIVVAVLILGYSFLKGNDVFSGSNKFYAVYGSVDGLTVSKPVLVNGFQIGHVSKMQLRGDGKTTVEFKIKSEYNVPVNTLAKLVSTDLLGSKAIVFLLGDSKQLAENKDTLRADIQGTLAESLQPIQTKAENLMTKLDSSLAAINAILNPNFQKNVDRSFASIANSLQTLEGTTKKIDALVGSQTGHINGILSNAEMVSANLKVTTAGLNNVTNNFQKFSGDLANGHISQTLDNANKAVADLQQTLANVNSSKGSLGLLLHNDSLYRNLQAASDNLNLLFIDLKANPKRYVHFSVFGGGNKKD</sequence>
<dbReference type="InterPro" id="IPR003399">
    <property type="entry name" value="Mce/MlaD"/>
</dbReference>
<dbReference type="InterPro" id="IPR052336">
    <property type="entry name" value="MlaD_Phospholipid_Transporter"/>
</dbReference>
<evidence type="ECO:0000313" key="3">
    <source>
        <dbReference type="EMBL" id="MFD2872257.1"/>
    </source>
</evidence>
<dbReference type="PANTHER" id="PTHR33371:SF4">
    <property type="entry name" value="INTERMEMBRANE PHOSPHOLIPID TRANSPORT SYSTEM BINDING PROTEIN MLAD"/>
    <property type="match status" value="1"/>
</dbReference>
<dbReference type="EMBL" id="JBHUPD010000001">
    <property type="protein sequence ID" value="MFD2872257.1"/>
    <property type="molecule type" value="Genomic_DNA"/>
</dbReference>
<keyword evidence="1" id="KW-1133">Transmembrane helix</keyword>
<reference evidence="4" key="1">
    <citation type="journal article" date="2019" name="Int. J. Syst. Evol. Microbiol.">
        <title>The Global Catalogue of Microorganisms (GCM) 10K type strain sequencing project: providing services to taxonomists for standard genome sequencing and annotation.</title>
        <authorList>
            <consortium name="The Broad Institute Genomics Platform"/>
            <consortium name="The Broad Institute Genome Sequencing Center for Infectious Disease"/>
            <person name="Wu L."/>
            <person name="Ma J."/>
        </authorList>
    </citation>
    <scope>NUCLEOTIDE SEQUENCE [LARGE SCALE GENOMIC DNA]</scope>
    <source>
        <strain evidence="4">KCTC 22437</strain>
    </source>
</reference>
<feature type="domain" description="T-SNARE coiled-coil homology" evidence="2">
    <location>
        <begin position="163"/>
        <end position="225"/>
    </location>
</feature>
<keyword evidence="1" id="KW-0812">Transmembrane</keyword>
<proteinExistence type="predicted"/>